<name>A0A823A3X6_NELNU</name>
<keyword evidence="2" id="KW-1185">Reference proteome</keyword>
<comment type="caution">
    <text evidence="1">The sequence shown here is derived from an EMBL/GenBank/DDBJ whole genome shotgun (WGS) entry which is preliminary data.</text>
</comment>
<evidence type="ECO:0000313" key="1">
    <source>
        <dbReference type="EMBL" id="DAD48668.1"/>
    </source>
</evidence>
<dbReference type="AlphaFoldDB" id="A0A823A3X6"/>
<organism evidence="1 2">
    <name type="scientific">Nelumbo nucifera</name>
    <name type="common">Sacred lotus</name>
    <dbReference type="NCBI Taxonomy" id="4432"/>
    <lineage>
        <taxon>Eukaryota</taxon>
        <taxon>Viridiplantae</taxon>
        <taxon>Streptophyta</taxon>
        <taxon>Embryophyta</taxon>
        <taxon>Tracheophyta</taxon>
        <taxon>Spermatophyta</taxon>
        <taxon>Magnoliopsida</taxon>
        <taxon>Proteales</taxon>
        <taxon>Nelumbonaceae</taxon>
        <taxon>Nelumbo</taxon>
    </lineage>
</organism>
<evidence type="ECO:0000313" key="2">
    <source>
        <dbReference type="Proteomes" id="UP000607653"/>
    </source>
</evidence>
<protein>
    <submittedName>
        <fullName evidence="1">Uncharacterized protein</fullName>
    </submittedName>
</protein>
<accession>A0A823A3X6</accession>
<reference evidence="1 2" key="1">
    <citation type="journal article" date="2020" name="Mol. Biol. Evol.">
        <title>Distinct Expression and Methylation Patterns for Genes with Different Fates following a Single Whole-Genome Duplication in Flowering Plants.</title>
        <authorList>
            <person name="Shi T."/>
            <person name="Rahmani R.S."/>
            <person name="Gugger P.F."/>
            <person name="Wang M."/>
            <person name="Li H."/>
            <person name="Zhang Y."/>
            <person name="Li Z."/>
            <person name="Wang Q."/>
            <person name="Van de Peer Y."/>
            <person name="Marchal K."/>
            <person name="Chen J."/>
        </authorList>
    </citation>
    <scope>NUCLEOTIDE SEQUENCE [LARGE SCALE GENOMIC DNA]</scope>
    <source>
        <tissue evidence="1">Leaf</tissue>
    </source>
</reference>
<dbReference type="Proteomes" id="UP000607653">
    <property type="component" value="Unassembled WGS sequence"/>
</dbReference>
<proteinExistence type="predicted"/>
<sequence>MRLDPEQGYLNLQNSKYVSSRPFWERTYEDKLHIRVRPMGNLIICYPGCAVVTENGYVIMVDMNTEIQAGNHKSILHPQIVHRKVQFGCQENIRN</sequence>
<gene>
    <name evidence="1" type="ORF">HUJ06_018605</name>
</gene>
<dbReference type="EMBL" id="DUZY01000008">
    <property type="protein sequence ID" value="DAD48668.1"/>
    <property type="molecule type" value="Genomic_DNA"/>
</dbReference>